<keyword evidence="7" id="KW-1185">Reference proteome</keyword>
<dbReference type="InterPro" id="IPR007318">
    <property type="entry name" value="Phopholipid_MeTrfase"/>
</dbReference>
<evidence type="ECO:0000256" key="2">
    <source>
        <dbReference type="ARBA" id="ARBA00022692"/>
    </source>
</evidence>
<evidence type="ECO:0000256" key="5">
    <source>
        <dbReference type="SAM" id="Phobius"/>
    </source>
</evidence>
<dbReference type="GO" id="GO:0012505">
    <property type="term" value="C:endomembrane system"/>
    <property type="evidence" value="ECO:0007669"/>
    <property type="project" value="UniProtKB-SubCell"/>
</dbReference>
<evidence type="ECO:0000256" key="3">
    <source>
        <dbReference type="ARBA" id="ARBA00022989"/>
    </source>
</evidence>
<dbReference type="AlphaFoldDB" id="A0A443YZL0"/>
<evidence type="ECO:0000256" key="4">
    <source>
        <dbReference type="ARBA" id="ARBA00023136"/>
    </source>
</evidence>
<dbReference type="Pfam" id="PF04191">
    <property type="entry name" value="PEMT"/>
    <property type="match status" value="1"/>
</dbReference>
<gene>
    <name evidence="6" type="ORF">EGC76_08525</name>
</gene>
<evidence type="ECO:0000313" key="6">
    <source>
        <dbReference type="EMBL" id="RWU09659.1"/>
    </source>
</evidence>
<comment type="subcellular location">
    <subcellularLocation>
        <location evidence="1">Endomembrane system</location>
        <topology evidence="1">Multi-pass membrane protein</topology>
    </subcellularLocation>
</comment>
<comment type="caution">
    <text evidence="6">The sequence shown here is derived from an EMBL/GenBank/DDBJ whole genome shotgun (WGS) entry which is preliminary data.</text>
</comment>
<feature type="transmembrane region" description="Helical" evidence="5">
    <location>
        <begin position="12"/>
        <end position="29"/>
    </location>
</feature>
<reference evidence="6 7" key="1">
    <citation type="submission" date="2018-12" db="EMBL/GenBank/DDBJ databases">
        <authorList>
            <person name="Li A."/>
            <person name="Zhang M."/>
            <person name="Zhu H."/>
        </authorList>
    </citation>
    <scope>NUCLEOTIDE SEQUENCE [LARGE SCALE GENOMIC DNA]</scope>
    <source>
        <strain evidence="6 7">R04H25</strain>
    </source>
</reference>
<dbReference type="RefSeq" id="WP_128352563.1">
    <property type="nucleotide sequence ID" value="NZ_RSFE01000005.1"/>
</dbReference>
<dbReference type="GO" id="GO:0032259">
    <property type="term" value="P:methylation"/>
    <property type="evidence" value="ECO:0007669"/>
    <property type="project" value="UniProtKB-KW"/>
</dbReference>
<dbReference type="GO" id="GO:0008168">
    <property type="term" value="F:methyltransferase activity"/>
    <property type="evidence" value="ECO:0007669"/>
    <property type="project" value="UniProtKB-KW"/>
</dbReference>
<name>A0A443YZL0_9GAMM</name>
<feature type="transmembrane region" description="Helical" evidence="5">
    <location>
        <begin position="41"/>
        <end position="60"/>
    </location>
</feature>
<proteinExistence type="predicted"/>
<dbReference type="PANTHER" id="PTHR12714:SF24">
    <property type="entry name" value="SLR1182 PROTEIN"/>
    <property type="match status" value="1"/>
</dbReference>
<feature type="transmembrane region" description="Helical" evidence="5">
    <location>
        <begin position="92"/>
        <end position="122"/>
    </location>
</feature>
<keyword evidence="4 5" id="KW-0472">Membrane</keyword>
<dbReference type="PANTHER" id="PTHR12714">
    <property type="entry name" value="PROTEIN-S ISOPRENYLCYSTEINE O-METHYLTRANSFERASE"/>
    <property type="match status" value="1"/>
</dbReference>
<evidence type="ECO:0000313" key="7">
    <source>
        <dbReference type="Proteomes" id="UP000288789"/>
    </source>
</evidence>
<accession>A0A443YZL0</accession>
<keyword evidence="3 5" id="KW-1133">Transmembrane helix</keyword>
<evidence type="ECO:0000256" key="1">
    <source>
        <dbReference type="ARBA" id="ARBA00004127"/>
    </source>
</evidence>
<dbReference type="OrthoDB" id="9811969at2"/>
<organism evidence="6 7">
    <name type="scientific">Pseudidiomarina gelatinasegens</name>
    <dbReference type="NCBI Taxonomy" id="2487740"/>
    <lineage>
        <taxon>Bacteria</taxon>
        <taxon>Pseudomonadati</taxon>
        <taxon>Pseudomonadota</taxon>
        <taxon>Gammaproteobacteria</taxon>
        <taxon>Alteromonadales</taxon>
        <taxon>Idiomarinaceae</taxon>
        <taxon>Pseudidiomarina</taxon>
    </lineage>
</organism>
<keyword evidence="6" id="KW-0489">Methyltransferase</keyword>
<sequence>MRALELKVPPVIVVAATAGLMALTARLMPMEPWHFTDAKSLAVALVAIGALIAVAGIVAFRQAKTTANPMNPNASSALVSHGIYRFTRNPMYLGFLLALAGWGVQIGNLPALAWLVVYVLYINRYQIIPEERILETKFGQAFLDYRKHVRRWF</sequence>
<protein>
    <submittedName>
        <fullName evidence="6">Isoprenylcysteine carboxylmethyltransferase family protein</fullName>
    </submittedName>
</protein>
<dbReference type="Proteomes" id="UP000288789">
    <property type="component" value="Unassembled WGS sequence"/>
</dbReference>
<keyword evidence="2 5" id="KW-0812">Transmembrane</keyword>
<keyword evidence="6" id="KW-0808">Transferase</keyword>
<dbReference type="EMBL" id="RSFE01000005">
    <property type="protein sequence ID" value="RWU09659.1"/>
    <property type="molecule type" value="Genomic_DNA"/>
</dbReference>
<dbReference type="Gene3D" id="1.20.120.1630">
    <property type="match status" value="1"/>
</dbReference>